<reference evidence="2" key="2">
    <citation type="submission" date="2020-05" db="EMBL/GenBank/DDBJ databases">
        <authorList>
            <person name="Kim H.-S."/>
            <person name="Proctor R.H."/>
            <person name="Brown D.W."/>
        </authorList>
    </citation>
    <scope>NUCLEOTIDE SEQUENCE</scope>
    <source>
        <strain evidence="2">NRRL 45417</strain>
    </source>
</reference>
<dbReference type="EMBL" id="JABFAI010000276">
    <property type="protein sequence ID" value="KAF4947827.1"/>
    <property type="molecule type" value="Genomic_DNA"/>
</dbReference>
<protein>
    <submittedName>
        <fullName evidence="2">Uncharacterized protein</fullName>
    </submittedName>
</protein>
<organism evidence="2 3">
    <name type="scientific">Fusarium gaditjirri</name>
    <dbReference type="NCBI Taxonomy" id="282569"/>
    <lineage>
        <taxon>Eukaryota</taxon>
        <taxon>Fungi</taxon>
        <taxon>Dikarya</taxon>
        <taxon>Ascomycota</taxon>
        <taxon>Pezizomycotina</taxon>
        <taxon>Sordariomycetes</taxon>
        <taxon>Hypocreomycetidae</taxon>
        <taxon>Hypocreales</taxon>
        <taxon>Nectriaceae</taxon>
        <taxon>Fusarium</taxon>
        <taxon>Fusarium nisikadoi species complex</taxon>
    </lineage>
</organism>
<feature type="transmembrane region" description="Helical" evidence="1">
    <location>
        <begin position="89"/>
        <end position="111"/>
    </location>
</feature>
<reference evidence="2" key="1">
    <citation type="journal article" date="2020" name="BMC Genomics">
        <title>Correction to: Identification and distribution of gene clusters required for synthesis of sphingolipid metabolism inhibitors in diverse species of the filamentous fungus Fusarium.</title>
        <authorList>
            <person name="Kim H.S."/>
            <person name="Lohmar J.M."/>
            <person name="Busman M."/>
            <person name="Brown D.W."/>
            <person name="Naumann T.A."/>
            <person name="Divon H.H."/>
            <person name="Lysoe E."/>
            <person name="Uhlig S."/>
            <person name="Proctor R.H."/>
        </authorList>
    </citation>
    <scope>NUCLEOTIDE SEQUENCE</scope>
    <source>
        <strain evidence="2">NRRL 45417</strain>
    </source>
</reference>
<evidence type="ECO:0000313" key="3">
    <source>
        <dbReference type="Proteomes" id="UP000604273"/>
    </source>
</evidence>
<keyword evidence="1" id="KW-0812">Transmembrane</keyword>
<accession>A0A8H4SXV9</accession>
<proteinExistence type="predicted"/>
<evidence type="ECO:0000313" key="2">
    <source>
        <dbReference type="EMBL" id="KAF4947827.1"/>
    </source>
</evidence>
<keyword evidence="1" id="KW-1133">Transmembrane helix</keyword>
<sequence length="281" mass="31014">MNPFGVLGHIVQWILYAGLYGYQDYYPLLTALRHVRSLKPSIFEDGTPGILGRTNNPSFWSAIYPIKGLETWLVGAIAKSVLESHLQRLLPAFLVRCVTTIIIAPLKFLWIRSIMSDYAIYLDSNIGLLRCVTAKQWLHFIGTLLACNVVDEIPGLVVKLGLFLLLANGVDVVDEWSKENLTMVGVILIGVFFTLKIIHAVIGVPETVASVEAAPDIDEIGKGRSTHELLVDIKTSLKSMTFSLWFRFVVYHCIALGVACIASAAGVLGDMEISISWKDPL</sequence>
<evidence type="ECO:0000256" key="1">
    <source>
        <dbReference type="SAM" id="Phobius"/>
    </source>
</evidence>
<keyword evidence="1" id="KW-0472">Membrane</keyword>
<name>A0A8H4SXV9_9HYPO</name>
<dbReference type="Proteomes" id="UP000604273">
    <property type="component" value="Unassembled WGS sequence"/>
</dbReference>
<gene>
    <name evidence="2" type="ORF">FGADI_10106</name>
</gene>
<comment type="caution">
    <text evidence="2">The sequence shown here is derived from an EMBL/GenBank/DDBJ whole genome shotgun (WGS) entry which is preliminary data.</text>
</comment>
<dbReference type="AlphaFoldDB" id="A0A8H4SXV9"/>
<feature type="transmembrane region" description="Helical" evidence="1">
    <location>
        <begin position="244"/>
        <end position="268"/>
    </location>
</feature>
<keyword evidence="3" id="KW-1185">Reference proteome</keyword>
<feature type="transmembrane region" description="Helical" evidence="1">
    <location>
        <begin position="153"/>
        <end position="173"/>
    </location>
</feature>
<feature type="transmembrane region" description="Helical" evidence="1">
    <location>
        <begin position="180"/>
        <end position="202"/>
    </location>
</feature>
<dbReference type="OrthoDB" id="5036790at2759"/>